<dbReference type="EMBL" id="JADBGQ010000001">
    <property type="protein sequence ID" value="KAG5414826.1"/>
    <property type="molecule type" value="Genomic_DNA"/>
</dbReference>
<organism evidence="1 2">
    <name type="scientific">Brassica rapa subsp. trilocularis</name>
    <dbReference type="NCBI Taxonomy" id="1813537"/>
    <lineage>
        <taxon>Eukaryota</taxon>
        <taxon>Viridiplantae</taxon>
        <taxon>Streptophyta</taxon>
        <taxon>Embryophyta</taxon>
        <taxon>Tracheophyta</taxon>
        <taxon>Spermatophyta</taxon>
        <taxon>Magnoliopsida</taxon>
        <taxon>eudicotyledons</taxon>
        <taxon>Gunneridae</taxon>
        <taxon>Pentapetalae</taxon>
        <taxon>rosids</taxon>
        <taxon>malvids</taxon>
        <taxon>Brassicales</taxon>
        <taxon>Brassicaceae</taxon>
        <taxon>Brassiceae</taxon>
        <taxon>Brassica</taxon>
    </lineage>
</organism>
<reference evidence="1 2" key="1">
    <citation type="submission" date="2021-03" db="EMBL/GenBank/DDBJ databases">
        <authorList>
            <person name="King G.J."/>
            <person name="Bancroft I."/>
            <person name="Baten A."/>
            <person name="Bloomfield J."/>
            <person name="Borpatragohain P."/>
            <person name="He Z."/>
            <person name="Irish N."/>
            <person name="Irwin J."/>
            <person name="Liu K."/>
            <person name="Mauleon R.P."/>
            <person name="Moore J."/>
            <person name="Morris R."/>
            <person name="Ostergaard L."/>
            <person name="Wang B."/>
            <person name="Wells R."/>
        </authorList>
    </citation>
    <scope>NUCLEOTIDE SEQUENCE [LARGE SCALE GENOMIC DNA]</scope>
    <source>
        <strain evidence="1">R-o-18</strain>
        <tissue evidence="1">Leaf</tissue>
    </source>
</reference>
<comment type="caution">
    <text evidence="1">The sequence shown here is derived from an EMBL/GenBank/DDBJ whole genome shotgun (WGS) entry which is preliminary data.</text>
</comment>
<accession>A0ABQ7NVE4</accession>
<protein>
    <submittedName>
        <fullName evidence="1">Uncharacterized protein</fullName>
    </submittedName>
</protein>
<dbReference type="Proteomes" id="UP000823674">
    <property type="component" value="Chromosome A01"/>
</dbReference>
<sequence>MNPTTSMAKFGLNQLDNGRPNRIKCLGFENWGKHNFFFSRVVRDKESASAILLRFFFLIFDSSSLCSIRLPLLRSSLAKNNSNPFDGQKQAFVVVGRVSTGIEAKLKVLYGSGARKFARSCCSSWLTSHEGIVSLSSLEFVCSQ</sequence>
<evidence type="ECO:0000313" key="2">
    <source>
        <dbReference type="Proteomes" id="UP000823674"/>
    </source>
</evidence>
<proteinExistence type="predicted"/>
<keyword evidence="2" id="KW-1185">Reference proteome</keyword>
<evidence type="ECO:0000313" key="1">
    <source>
        <dbReference type="EMBL" id="KAG5414826.1"/>
    </source>
</evidence>
<gene>
    <name evidence="1" type="primary">A01g505640.1_BraROA</name>
    <name evidence="1" type="ORF">IGI04_002393</name>
</gene>
<name>A0ABQ7NVE4_BRACM</name>